<dbReference type="SUPFAM" id="SSF50022">
    <property type="entry name" value="ISP domain"/>
    <property type="match status" value="1"/>
</dbReference>
<keyword evidence="1" id="KW-0001">2Fe-2S</keyword>
<gene>
    <name evidence="8" type="ORF">RM530_07680</name>
</gene>
<accession>A0ABU2WJ27</accession>
<dbReference type="Gene3D" id="2.102.10.10">
    <property type="entry name" value="Rieske [2Fe-2S] iron-sulphur domain"/>
    <property type="match status" value="1"/>
</dbReference>
<sequence>MNETKVAASGEVQEGRLHAVKVGGHTVLLSRVDGRVCAFSAKCPHVGLSLARGKVDKGTVECPWHGSRFDLCSGQNLDWARSVAGLPMPTWSHALLSFGKKPAPLSLYEASERESSVYLRTP</sequence>
<keyword evidence="2" id="KW-0479">Metal-binding</keyword>
<dbReference type="Proteomes" id="UP001254608">
    <property type="component" value="Unassembled WGS sequence"/>
</dbReference>
<evidence type="ECO:0000313" key="9">
    <source>
        <dbReference type="Proteomes" id="UP001254608"/>
    </source>
</evidence>
<dbReference type="PROSITE" id="PS51296">
    <property type="entry name" value="RIESKE"/>
    <property type="match status" value="1"/>
</dbReference>
<dbReference type="PANTHER" id="PTHR21496:SF0">
    <property type="entry name" value="RIESKE DOMAIN-CONTAINING PROTEIN"/>
    <property type="match status" value="1"/>
</dbReference>
<name>A0ABU2WJ27_9GAMM</name>
<dbReference type="PANTHER" id="PTHR21496">
    <property type="entry name" value="FERREDOXIN-RELATED"/>
    <property type="match status" value="1"/>
</dbReference>
<evidence type="ECO:0000256" key="2">
    <source>
        <dbReference type="ARBA" id="ARBA00022723"/>
    </source>
</evidence>
<comment type="caution">
    <text evidence="8">The sequence shown here is derived from an EMBL/GenBank/DDBJ whole genome shotgun (WGS) entry which is preliminary data.</text>
</comment>
<keyword evidence="3" id="KW-0408">Iron</keyword>
<dbReference type="EMBL" id="JAVRIC010000008">
    <property type="protein sequence ID" value="MDT0497244.1"/>
    <property type="molecule type" value="Genomic_DNA"/>
</dbReference>
<evidence type="ECO:0000259" key="7">
    <source>
        <dbReference type="PROSITE" id="PS51296"/>
    </source>
</evidence>
<reference evidence="8 9" key="1">
    <citation type="submission" date="2023-09" db="EMBL/GenBank/DDBJ databases">
        <authorList>
            <person name="Rey-Velasco X."/>
        </authorList>
    </citation>
    <scope>NUCLEOTIDE SEQUENCE [LARGE SCALE GENOMIC DNA]</scope>
    <source>
        <strain evidence="8 9">W345</strain>
    </source>
</reference>
<protein>
    <submittedName>
        <fullName evidence="8">Rieske 2Fe-2S domain-containing protein</fullName>
    </submittedName>
</protein>
<comment type="similarity">
    <text evidence="6">Belongs to the bacterial ring-hydroxylating dioxygenase ferredoxin component family.</text>
</comment>
<dbReference type="InterPro" id="IPR036922">
    <property type="entry name" value="Rieske_2Fe-2S_sf"/>
</dbReference>
<evidence type="ECO:0000256" key="6">
    <source>
        <dbReference type="ARBA" id="ARBA00038001"/>
    </source>
</evidence>
<evidence type="ECO:0000256" key="5">
    <source>
        <dbReference type="ARBA" id="ARBA00034078"/>
    </source>
</evidence>
<dbReference type="RefSeq" id="WP_311364635.1">
    <property type="nucleotide sequence ID" value="NZ_JAVRIC010000008.1"/>
</dbReference>
<dbReference type="InterPro" id="IPR017941">
    <property type="entry name" value="Rieske_2Fe-2S"/>
</dbReference>
<evidence type="ECO:0000313" key="8">
    <source>
        <dbReference type="EMBL" id="MDT0497244.1"/>
    </source>
</evidence>
<organism evidence="8 9">
    <name type="scientific">Banduia mediterranea</name>
    <dbReference type="NCBI Taxonomy" id="3075609"/>
    <lineage>
        <taxon>Bacteria</taxon>
        <taxon>Pseudomonadati</taxon>
        <taxon>Pseudomonadota</taxon>
        <taxon>Gammaproteobacteria</taxon>
        <taxon>Nevskiales</taxon>
        <taxon>Algiphilaceae</taxon>
        <taxon>Banduia</taxon>
    </lineage>
</organism>
<proteinExistence type="inferred from homology"/>
<evidence type="ECO:0000256" key="3">
    <source>
        <dbReference type="ARBA" id="ARBA00023004"/>
    </source>
</evidence>
<keyword evidence="4" id="KW-0411">Iron-sulfur</keyword>
<evidence type="ECO:0000256" key="4">
    <source>
        <dbReference type="ARBA" id="ARBA00023014"/>
    </source>
</evidence>
<dbReference type="Pfam" id="PF00355">
    <property type="entry name" value="Rieske"/>
    <property type="match status" value="1"/>
</dbReference>
<evidence type="ECO:0000256" key="1">
    <source>
        <dbReference type="ARBA" id="ARBA00022714"/>
    </source>
</evidence>
<keyword evidence="9" id="KW-1185">Reference proteome</keyword>
<feature type="domain" description="Rieske" evidence="7">
    <location>
        <begin position="4"/>
        <end position="97"/>
    </location>
</feature>
<comment type="cofactor">
    <cofactor evidence="5">
        <name>[2Fe-2S] cluster</name>
        <dbReference type="ChEBI" id="CHEBI:190135"/>
    </cofactor>
</comment>